<comment type="caution">
    <text evidence="2">The sequence shown here is derived from an EMBL/GenBank/DDBJ whole genome shotgun (WGS) entry which is preliminary data.</text>
</comment>
<keyword evidence="1" id="KW-0472">Membrane</keyword>
<proteinExistence type="predicted"/>
<evidence type="ECO:0008006" key="4">
    <source>
        <dbReference type="Google" id="ProtNLM"/>
    </source>
</evidence>
<feature type="transmembrane region" description="Helical" evidence="1">
    <location>
        <begin position="6"/>
        <end position="32"/>
    </location>
</feature>
<gene>
    <name evidence="2" type="ORF">LMG032447_01178</name>
</gene>
<reference evidence="2" key="1">
    <citation type="submission" date="2022-03" db="EMBL/GenBank/DDBJ databases">
        <authorList>
            <person name="Hettiarachchi G."/>
        </authorList>
    </citation>
    <scope>NUCLEOTIDE SEQUENCE</scope>
    <source>
        <strain evidence="2">LMG 32447</strain>
    </source>
</reference>
<keyword evidence="1" id="KW-0812">Transmembrane</keyword>
<evidence type="ECO:0000313" key="3">
    <source>
        <dbReference type="Proteomes" id="UP000838102"/>
    </source>
</evidence>
<protein>
    <recommendedName>
        <fullName evidence="4">LemA family protein</fullName>
    </recommendedName>
</protein>
<sequence>MSTFLIIIAIVAAVAFIIYIIQELIAILVGIFNNVINNSVKMGQLELIESMRRTNPVFAKELYTNLQQVQSEQKTDQRK</sequence>
<keyword evidence="1" id="KW-1133">Transmembrane helix</keyword>
<dbReference type="EMBL" id="CAKOEU010000005">
    <property type="protein sequence ID" value="CAH1855852.1"/>
    <property type="molecule type" value="Genomic_DNA"/>
</dbReference>
<dbReference type="Proteomes" id="UP000838102">
    <property type="component" value="Unassembled WGS sequence"/>
</dbReference>
<accession>A0ABN8HE09</accession>
<organism evidence="2 3">
    <name type="scientific">Convivina praedatoris</name>
    <dbReference type="NCBI Taxonomy" id="2880963"/>
    <lineage>
        <taxon>Bacteria</taxon>
        <taxon>Bacillati</taxon>
        <taxon>Bacillota</taxon>
        <taxon>Bacilli</taxon>
        <taxon>Lactobacillales</taxon>
        <taxon>Lactobacillaceae</taxon>
        <taxon>Convivina</taxon>
    </lineage>
</organism>
<name>A0ABN8HE09_9LACO</name>
<keyword evidence="3" id="KW-1185">Reference proteome</keyword>
<evidence type="ECO:0000256" key="1">
    <source>
        <dbReference type="SAM" id="Phobius"/>
    </source>
</evidence>
<evidence type="ECO:0000313" key="2">
    <source>
        <dbReference type="EMBL" id="CAH1855852.1"/>
    </source>
</evidence>